<feature type="region of interest" description="Disordered" evidence="4">
    <location>
        <begin position="129"/>
        <end position="150"/>
    </location>
</feature>
<evidence type="ECO:0000313" key="9">
    <source>
        <dbReference type="RefSeq" id="XP_018460870.1"/>
    </source>
</evidence>
<dbReference type="GO" id="GO:0080188">
    <property type="term" value="P:gene silencing by siRNA-directed DNA methylation"/>
    <property type="evidence" value="ECO:0007669"/>
    <property type="project" value="InterPro"/>
</dbReference>
<dbReference type="Pfam" id="PF03468">
    <property type="entry name" value="XS"/>
    <property type="match status" value="1"/>
</dbReference>
<protein>
    <submittedName>
        <fullName evidence="9">Factor of DNA methylation 4</fullName>
    </submittedName>
</protein>
<accession>A0A6J0LKU8</accession>
<dbReference type="PANTHER" id="PTHR21596">
    <property type="entry name" value="RIBONUCLEASE P SUBUNIT P38"/>
    <property type="match status" value="1"/>
</dbReference>
<dbReference type="RefSeq" id="XP_018460870.1">
    <property type="nucleotide sequence ID" value="XM_018605368.2"/>
</dbReference>
<evidence type="ECO:0000259" key="6">
    <source>
        <dbReference type="Pfam" id="PF03469"/>
    </source>
</evidence>
<feature type="domain" description="Zinc finger-XS" evidence="7">
    <location>
        <begin position="34"/>
        <end position="78"/>
    </location>
</feature>
<dbReference type="OrthoDB" id="1892195at2759"/>
<organism evidence="8 9">
    <name type="scientific">Raphanus sativus</name>
    <name type="common">Radish</name>
    <name type="synonym">Raphanus raphanistrum var. sativus</name>
    <dbReference type="NCBI Taxonomy" id="3726"/>
    <lineage>
        <taxon>Eukaryota</taxon>
        <taxon>Viridiplantae</taxon>
        <taxon>Streptophyta</taxon>
        <taxon>Embryophyta</taxon>
        <taxon>Tracheophyta</taxon>
        <taxon>Spermatophyta</taxon>
        <taxon>Magnoliopsida</taxon>
        <taxon>eudicotyledons</taxon>
        <taxon>Gunneridae</taxon>
        <taxon>Pentapetalae</taxon>
        <taxon>rosids</taxon>
        <taxon>malvids</taxon>
        <taxon>Brassicales</taxon>
        <taxon>Brassicaceae</taxon>
        <taxon>Brassiceae</taxon>
        <taxon>Raphanus</taxon>
    </lineage>
</organism>
<dbReference type="InterPro" id="IPR005379">
    <property type="entry name" value="FDM1-5/IDN2_XH"/>
</dbReference>
<keyword evidence="2" id="KW-0943">RNA-mediated gene silencing</keyword>
<dbReference type="GeneID" id="108831859"/>
<dbReference type="KEGG" id="rsz:108831859"/>
<keyword evidence="8" id="KW-1185">Reference proteome</keyword>
<dbReference type="Pfam" id="PF03470">
    <property type="entry name" value="zf-XS"/>
    <property type="match status" value="1"/>
</dbReference>
<dbReference type="AlphaFoldDB" id="A0A6J0LKU8"/>
<dbReference type="Proteomes" id="UP000504610">
    <property type="component" value="Chromosome 6"/>
</dbReference>
<evidence type="ECO:0000259" key="5">
    <source>
        <dbReference type="Pfam" id="PF03468"/>
    </source>
</evidence>
<gene>
    <name evidence="9" type="primary">LOC108831859</name>
</gene>
<dbReference type="Gene3D" id="3.30.70.2890">
    <property type="entry name" value="XS domain"/>
    <property type="match status" value="1"/>
</dbReference>
<feature type="domain" description="XS" evidence="5">
    <location>
        <begin position="190"/>
        <end position="301"/>
    </location>
</feature>
<dbReference type="PANTHER" id="PTHR21596:SF23">
    <property type="entry name" value="FACTOR OF DNA METHYLATION 4"/>
    <property type="match status" value="1"/>
</dbReference>
<feature type="domain" description="Factor of DNA methylation 1-5/IDN2" evidence="6">
    <location>
        <begin position="569"/>
        <end position="699"/>
    </location>
</feature>
<reference evidence="8" key="1">
    <citation type="journal article" date="2019" name="Database">
        <title>The radish genome database (RadishGD): an integrated information resource for radish genomics.</title>
        <authorList>
            <person name="Yu H.J."/>
            <person name="Baek S."/>
            <person name="Lee Y.J."/>
            <person name="Cho A."/>
            <person name="Mun J.H."/>
        </authorList>
    </citation>
    <scope>NUCLEOTIDE SEQUENCE [LARGE SCALE GENOMIC DNA]</scope>
    <source>
        <strain evidence="8">cv. WK10039</strain>
    </source>
</reference>
<keyword evidence="1 3" id="KW-0175">Coiled coil</keyword>
<reference evidence="9" key="2">
    <citation type="submission" date="2025-08" db="UniProtKB">
        <authorList>
            <consortium name="RefSeq"/>
        </authorList>
    </citation>
    <scope>IDENTIFICATION</scope>
    <source>
        <tissue evidence="9">Leaf</tissue>
    </source>
</reference>
<feature type="coiled-coil region" evidence="3">
    <location>
        <begin position="334"/>
        <end position="415"/>
    </location>
</feature>
<dbReference type="InterPro" id="IPR005380">
    <property type="entry name" value="XS_domain"/>
</dbReference>
<dbReference type="InterPro" id="IPR045177">
    <property type="entry name" value="FDM1-5/IDN2"/>
</dbReference>
<proteinExistence type="predicted"/>
<evidence type="ECO:0000259" key="7">
    <source>
        <dbReference type="Pfam" id="PF03470"/>
    </source>
</evidence>
<evidence type="ECO:0000256" key="1">
    <source>
        <dbReference type="ARBA" id="ARBA00023054"/>
    </source>
</evidence>
<evidence type="ECO:0000256" key="4">
    <source>
        <dbReference type="SAM" id="MobiDB-lite"/>
    </source>
</evidence>
<sequence>MYSRRELDDLEYRYYSEMKDGSRKVKISDSLFRCPFCYIDRKRDYTFDDLLRHASYNITASSSRTKDGREVARHLALERYMKKYLRPLETPHGTEELTRNWIAASSSSAPGELSSSIVKSTSPRCFAEAEPKSISGGDVSGPNGDERPVPSKRACLNAGAKEGEEPAQQIVAPRYPQRRDHLAAGNDDVMFVHPWKGILANISRSFNEKTGKFAGESGSKIREELISKGFNPHKVEPLWNGRVGFTGFALVYFGRDWDAFRNATMFENHFEVNQCGKRDYDAARDRGDELYGWIAKREDYYSRTVVGEHLKKQGDLVTVSGKEAAEQRKAMSLVSNLETTLETKSTNLEEIESKYKETSTALQRSMREKDEMINAHNEKMSSMQKKARDYLASVYNEHEKAAQHLEAQRKEFEERERYLDKCQSLNKTELRKLKWQKQKNLMATEEQNKADEEMTRLAKQQQREKDELRERVKNLEKKLDDELALELEIERMRGGLQVMGHMEDPDMKEEIEKTKEKLKEKEEESEFQESLYQTLVVKHGYTNDELQDARKALIKSMQELGVRGQISVKRMGALDEKPFQKLAKERYPAEEADVEAAKLCSLWDDHLRDSAWHPIKVIQIDGIHKEVLNEEDEKLKELKKELGDEVFEAVTQALMERNEYNGSGRYIVPELWNFKEGRKATLKEGVVYLMNLWKHLKPKPKRK</sequence>
<dbReference type="Pfam" id="PF03469">
    <property type="entry name" value="XH"/>
    <property type="match status" value="1"/>
</dbReference>
<evidence type="ECO:0000256" key="2">
    <source>
        <dbReference type="ARBA" id="ARBA00023158"/>
    </source>
</evidence>
<dbReference type="InterPro" id="IPR005381">
    <property type="entry name" value="Znf-XS_domain"/>
</dbReference>
<dbReference type="InterPro" id="IPR038588">
    <property type="entry name" value="XS_domain_sf"/>
</dbReference>
<name>A0A6J0LKU8_RAPSA</name>
<evidence type="ECO:0000256" key="3">
    <source>
        <dbReference type="SAM" id="Coils"/>
    </source>
</evidence>
<feature type="coiled-coil region" evidence="3">
    <location>
        <begin position="443"/>
        <end position="531"/>
    </location>
</feature>
<evidence type="ECO:0000313" key="8">
    <source>
        <dbReference type="Proteomes" id="UP000504610"/>
    </source>
</evidence>